<sequence length="103" mass="11491">MIAMTVLLLGTGLSMPAQAQSPGFGVFFGDQESDFYAPERFSCMNDRQIRDAVADLGYTNISLNVVMKRNIQVRATRDGVVYLLDFNICTGRVEGRQQLRRAP</sequence>
<organism evidence="2 3">
    <name type="scientific">Devosia psychrophila</name>
    <dbReference type="NCBI Taxonomy" id="728005"/>
    <lineage>
        <taxon>Bacteria</taxon>
        <taxon>Pseudomonadati</taxon>
        <taxon>Pseudomonadota</taxon>
        <taxon>Alphaproteobacteria</taxon>
        <taxon>Hyphomicrobiales</taxon>
        <taxon>Devosiaceae</taxon>
        <taxon>Devosia</taxon>
    </lineage>
</organism>
<evidence type="ECO:0008006" key="4">
    <source>
        <dbReference type="Google" id="ProtNLM"/>
    </source>
</evidence>
<gene>
    <name evidence="2" type="ORF">WH91_21320</name>
</gene>
<dbReference type="Proteomes" id="UP000033519">
    <property type="component" value="Unassembled WGS sequence"/>
</dbReference>
<feature type="signal peptide" evidence="1">
    <location>
        <begin position="1"/>
        <end position="19"/>
    </location>
</feature>
<proteinExistence type="predicted"/>
<name>A0ABR5DT04_9HYPH</name>
<protein>
    <recommendedName>
        <fullName evidence="4">Peptidase propeptide and YPEB domain-containing protein</fullName>
    </recommendedName>
</protein>
<comment type="caution">
    <text evidence="2">The sequence shown here is derived from an EMBL/GenBank/DDBJ whole genome shotgun (WGS) entry which is preliminary data.</text>
</comment>
<feature type="chain" id="PRO_5045125688" description="Peptidase propeptide and YPEB domain-containing protein" evidence="1">
    <location>
        <begin position="20"/>
        <end position="103"/>
    </location>
</feature>
<evidence type="ECO:0000313" key="3">
    <source>
        <dbReference type="Proteomes" id="UP000033519"/>
    </source>
</evidence>
<reference evidence="2 3" key="1">
    <citation type="submission" date="2015-03" db="EMBL/GenBank/DDBJ databases">
        <authorList>
            <person name="Lepp D."/>
            <person name="Hassan Y.I."/>
            <person name="Li X.-Z."/>
            <person name="Zhou T."/>
        </authorList>
    </citation>
    <scope>NUCLEOTIDE SEQUENCE [LARGE SCALE GENOMIC DNA]</scope>
    <source>
        <strain evidence="2 3">Cr7-05</strain>
    </source>
</reference>
<keyword evidence="3" id="KW-1185">Reference proteome</keyword>
<evidence type="ECO:0000256" key="1">
    <source>
        <dbReference type="SAM" id="SignalP"/>
    </source>
</evidence>
<keyword evidence="1" id="KW-0732">Signal</keyword>
<dbReference type="EMBL" id="LAPV01000228">
    <property type="protein sequence ID" value="KKC31127.1"/>
    <property type="molecule type" value="Genomic_DNA"/>
</dbReference>
<accession>A0ABR5DT04</accession>
<evidence type="ECO:0000313" key="2">
    <source>
        <dbReference type="EMBL" id="KKC31127.1"/>
    </source>
</evidence>